<dbReference type="Pfam" id="PF00561">
    <property type="entry name" value="Abhydrolase_1"/>
    <property type="match status" value="1"/>
</dbReference>
<sequence>MKIIDGYMPFKGLKTYYRIVDGGDKTPLICLHGGPGSTHNYFEVLDCIAKTGRKVIMYDQIGCGKSYVEGHDELWNQETWMEELVALMEYLNIESCHLLGQSWGGMLAIAYAIEKKNAKLKSLILSSTLSSASLWAKEQHRMIGFMSDDERQAILSEDYDSIAYQAANEHYMQLHCAGPFDKDTPECVTREKKAGQRSYLIGWGPNEYTPLGTLKDFEYTDRLHEIDVPALIISGTNDLCTPLVAKTMYDGIKNSKWHLMPACRHMCFVDDHDTYCQNLKDWLASVE</sequence>
<evidence type="ECO:0000256" key="1">
    <source>
        <dbReference type="ARBA" id="ARBA00001585"/>
    </source>
</evidence>
<keyword evidence="7" id="KW-0031">Aminopeptidase</keyword>
<dbReference type="SUPFAM" id="SSF53474">
    <property type="entry name" value="alpha/beta-Hydrolases"/>
    <property type="match status" value="1"/>
</dbReference>
<dbReference type="PANTHER" id="PTHR43798:SF20">
    <property type="entry name" value="2-SUCCINYL-6-HYDROXY-2,4-CYCLOHEXADIENE-1-CARBOXYLATE SYNTHASE-RELATED"/>
    <property type="match status" value="1"/>
</dbReference>
<dbReference type="GO" id="GO:0004177">
    <property type="term" value="F:aminopeptidase activity"/>
    <property type="evidence" value="ECO:0007669"/>
    <property type="project" value="UniProtKB-KW"/>
</dbReference>
<dbReference type="EMBL" id="QRYQ01000029">
    <property type="protein sequence ID" value="RGU89431.1"/>
    <property type="molecule type" value="Genomic_DNA"/>
</dbReference>
<evidence type="ECO:0000256" key="8">
    <source>
        <dbReference type="PIRSR" id="PIRSR005539-1"/>
    </source>
</evidence>
<comment type="function">
    <text evidence="7">Releases the N-terminal proline from various substrates.</text>
</comment>
<reference evidence="10 11" key="1">
    <citation type="submission" date="2018-08" db="EMBL/GenBank/DDBJ databases">
        <title>A genome reference for cultivated species of the human gut microbiota.</title>
        <authorList>
            <person name="Zou Y."/>
            <person name="Xue W."/>
            <person name="Luo G."/>
        </authorList>
    </citation>
    <scope>NUCLEOTIDE SEQUENCE [LARGE SCALE GENOMIC DNA]</scope>
    <source>
        <strain evidence="10 11">AF15-20</strain>
    </source>
</reference>
<organism evidence="10 11">
    <name type="scientific">Holdemanella biformis</name>
    <dbReference type="NCBI Taxonomy" id="1735"/>
    <lineage>
        <taxon>Bacteria</taxon>
        <taxon>Bacillati</taxon>
        <taxon>Bacillota</taxon>
        <taxon>Erysipelotrichia</taxon>
        <taxon>Erysipelotrichales</taxon>
        <taxon>Erysipelotrichaceae</taxon>
        <taxon>Holdemanella</taxon>
    </lineage>
</organism>
<keyword evidence="5 7" id="KW-0378">Hydrolase</keyword>
<feature type="active site" description="Nucleophile" evidence="8">
    <location>
        <position position="102"/>
    </location>
</feature>
<dbReference type="RefSeq" id="WP_118325832.1">
    <property type="nucleotide sequence ID" value="NZ_JAJFOZ010000069.1"/>
</dbReference>
<proteinExistence type="inferred from homology"/>
<feature type="active site" description="Proton donor" evidence="8">
    <location>
        <position position="265"/>
    </location>
</feature>
<dbReference type="GeneID" id="66580447"/>
<dbReference type="NCBIfam" id="TIGR01250">
    <property type="entry name" value="pro_imino_pep_2"/>
    <property type="match status" value="1"/>
</dbReference>
<dbReference type="InterPro" id="IPR002410">
    <property type="entry name" value="Peptidase_S33"/>
</dbReference>
<feature type="active site" evidence="8">
    <location>
        <position position="238"/>
    </location>
</feature>
<dbReference type="PANTHER" id="PTHR43798">
    <property type="entry name" value="MONOACYLGLYCEROL LIPASE"/>
    <property type="match status" value="1"/>
</dbReference>
<name>A0A395W6A0_9FIRM</name>
<evidence type="ECO:0000256" key="7">
    <source>
        <dbReference type="PIRNR" id="PIRNR005539"/>
    </source>
</evidence>
<dbReference type="PIRSF" id="PIRSF005539">
    <property type="entry name" value="Pept_S33_TRI_F1"/>
    <property type="match status" value="1"/>
</dbReference>
<dbReference type="AlphaFoldDB" id="A0A395W6A0"/>
<comment type="similarity">
    <text evidence="2 7">Belongs to the peptidase S33 family.</text>
</comment>
<dbReference type="EC" id="3.4.11.5" evidence="3 7"/>
<dbReference type="Proteomes" id="UP000265489">
    <property type="component" value="Unassembled WGS sequence"/>
</dbReference>
<evidence type="ECO:0000259" key="9">
    <source>
        <dbReference type="Pfam" id="PF00561"/>
    </source>
</evidence>
<evidence type="ECO:0000256" key="2">
    <source>
        <dbReference type="ARBA" id="ARBA00010088"/>
    </source>
</evidence>
<evidence type="ECO:0000313" key="11">
    <source>
        <dbReference type="Proteomes" id="UP000265489"/>
    </source>
</evidence>
<evidence type="ECO:0000256" key="6">
    <source>
        <dbReference type="ARBA" id="ARBA00029605"/>
    </source>
</evidence>
<gene>
    <name evidence="10" type="ORF">DWW32_11335</name>
</gene>
<comment type="caution">
    <text evidence="10">The sequence shown here is derived from an EMBL/GenBank/DDBJ whole genome shotgun (WGS) entry which is preliminary data.</text>
</comment>
<dbReference type="InterPro" id="IPR029058">
    <property type="entry name" value="AB_hydrolase_fold"/>
</dbReference>
<protein>
    <recommendedName>
        <fullName evidence="4 7">Proline iminopeptidase</fullName>
        <shortName evidence="7">PIP</shortName>
        <ecNumber evidence="3 7">3.4.11.5</ecNumber>
    </recommendedName>
    <alternativeName>
        <fullName evidence="6 7">Prolyl aminopeptidase</fullName>
    </alternativeName>
</protein>
<comment type="catalytic activity">
    <reaction evidence="1 7">
        <text>Release of N-terminal proline from a peptide.</text>
        <dbReference type="EC" id="3.4.11.5"/>
    </reaction>
</comment>
<evidence type="ECO:0000313" key="10">
    <source>
        <dbReference type="EMBL" id="RGU89431.1"/>
    </source>
</evidence>
<dbReference type="InterPro" id="IPR050266">
    <property type="entry name" value="AB_hydrolase_sf"/>
</dbReference>
<dbReference type="InterPro" id="IPR000073">
    <property type="entry name" value="AB_hydrolase_1"/>
</dbReference>
<keyword evidence="7" id="KW-0645">Protease</keyword>
<evidence type="ECO:0000256" key="4">
    <source>
        <dbReference type="ARBA" id="ARBA00021843"/>
    </source>
</evidence>
<dbReference type="InterPro" id="IPR005945">
    <property type="entry name" value="Pro_imino_pep"/>
</dbReference>
<feature type="domain" description="AB hydrolase-1" evidence="9">
    <location>
        <begin position="27"/>
        <end position="270"/>
    </location>
</feature>
<dbReference type="Gene3D" id="3.40.50.1820">
    <property type="entry name" value="alpha/beta hydrolase"/>
    <property type="match status" value="1"/>
</dbReference>
<evidence type="ECO:0000256" key="5">
    <source>
        <dbReference type="ARBA" id="ARBA00022801"/>
    </source>
</evidence>
<dbReference type="NCBIfam" id="NF045945">
    <property type="entry name" value="ProImpepLactob"/>
    <property type="match status" value="1"/>
</dbReference>
<dbReference type="GO" id="GO:0016020">
    <property type="term" value="C:membrane"/>
    <property type="evidence" value="ECO:0007669"/>
    <property type="project" value="TreeGrafter"/>
</dbReference>
<dbReference type="PRINTS" id="PR00793">
    <property type="entry name" value="PROAMNOPTASE"/>
</dbReference>
<accession>A0A395W6A0</accession>
<dbReference type="GO" id="GO:0006508">
    <property type="term" value="P:proteolysis"/>
    <property type="evidence" value="ECO:0007669"/>
    <property type="project" value="UniProtKB-KW"/>
</dbReference>
<evidence type="ECO:0000256" key="3">
    <source>
        <dbReference type="ARBA" id="ARBA00012568"/>
    </source>
</evidence>